<accession>A0AAV6SLI4</accession>
<protein>
    <submittedName>
        <fullName evidence="1">Uncharacterized protein</fullName>
    </submittedName>
</protein>
<keyword evidence="2" id="KW-1185">Reference proteome</keyword>
<evidence type="ECO:0000313" key="2">
    <source>
        <dbReference type="Proteomes" id="UP000693946"/>
    </source>
</evidence>
<dbReference type="Proteomes" id="UP000693946">
    <property type="component" value="Linkage Group LG12"/>
</dbReference>
<evidence type="ECO:0000313" key="1">
    <source>
        <dbReference type="EMBL" id="KAG7517927.1"/>
    </source>
</evidence>
<comment type="caution">
    <text evidence="1">The sequence shown here is derived from an EMBL/GenBank/DDBJ whole genome shotgun (WGS) entry which is preliminary data.</text>
</comment>
<organism evidence="1 2">
    <name type="scientific">Solea senegalensis</name>
    <name type="common">Senegalese sole</name>
    <dbReference type="NCBI Taxonomy" id="28829"/>
    <lineage>
        <taxon>Eukaryota</taxon>
        <taxon>Metazoa</taxon>
        <taxon>Chordata</taxon>
        <taxon>Craniata</taxon>
        <taxon>Vertebrata</taxon>
        <taxon>Euteleostomi</taxon>
        <taxon>Actinopterygii</taxon>
        <taxon>Neopterygii</taxon>
        <taxon>Teleostei</taxon>
        <taxon>Neoteleostei</taxon>
        <taxon>Acanthomorphata</taxon>
        <taxon>Carangaria</taxon>
        <taxon>Pleuronectiformes</taxon>
        <taxon>Pleuronectoidei</taxon>
        <taxon>Soleidae</taxon>
        <taxon>Solea</taxon>
    </lineage>
</organism>
<proteinExistence type="predicted"/>
<sequence>MRYIVVGQCVDKHYYHIQIKDFKGIFASKTLKQHTTAARAVSPEQGANKAVLSTIFPLFTSLTNGGQVEMDVYGIM</sequence>
<name>A0AAV6SLI4_SOLSE</name>
<reference evidence="1 2" key="1">
    <citation type="journal article" date="2021" name="Sci. Rep.">
        <title>Chromosome anchoring in Senegalese sole (Solea senegalensis) reveals sex-associated markers and genome rearrangements in flatfish.</title>
        <authorList>
            <person name="Guerrero-Cozar I."/>
            <person name="Gomez-Garrido J."/>
            <person name="Berbel C."/>
            <person name="Martinez-Blanch J.F."/>
            <person name="Alioto T."/>
            <person name="Claros M.G."/>
            <person name="Gagnaire P.A."/>
            <person name="Manchado M."/>
        </authorList>
    </citation>
    <scope>NUCLEOTIDE SEQUENCE [LARGE SCALE GENOMIC DNA]</scope>
    <source>
        <strain evidence="1">Sse05_10M</strain>
    </source>
</reference>
<gene>
    <name evidence="1" type="ORF">JOB18_019751</name>
</gene>
<dbReference type="EMBL" id="JAGKHQ010000004">
    <property type="protein sequence ID" value="KAG7517927.1"/>
    <property type="molecule type" value="Genomic_DNA"/>
</dbReference>
<dbReference type="AlphaFoldDB" id="A0AAV6SLI4"/>